<dbReference type="Pfam" id="PF04294">
    <property type="entry name" value="VanW"/>
    <property type="match status" value="1"/>
</dbReference>
<keyword evidence="4" id="KW-1185">Reference proteome</keyword>
<organism evidence="3 4">
    <name type="scientific">Deinococcus marmoris</name>
    <dbReference type="NCBI Taxonomy" id="249408"/>
    <lineage>
        <taxon>Bacteria</taxon>
        <taxon>Thermotogati</taxon>
        <taxon>Deinococcota</taxon>
        <taxon>Deinococci</taxon>
        <taxon>Deinococcales</taxon>
        <taxon>Deinococcaceae</taxon>
        <taxon>Deinococcus</taxon>
    </lineage>
</organism>
<dbReference type="OrthoDB" id="9797191at2"/>
<protein>
    <submittedName>
        <fullName evidence="3">Vancomycin B-type resistance protein VanW</fullName>
    </submittedName>
</protein>
<gene>
    <name evidence="3" type="ORF">BOO71_0013342</name>
</gene>
<accession>A0A1U7NSU8</accession>
<dbReference type="Proteomes" id="UP000186607">
    <property type="component" value="Unassembled WGS sequence"/>
</dbReference>
<dbReference type="InterPro" id="IPR052913">
    <property type="entry name" value="Glycopeptide_resist_protein"/>
</dbReference>
<dbReference type="PANTHER" id="PTHR35788:SF1">
    <property type="entry name" value="EXPORTED PROTEIN"/>
    <property type="match status" value="1"/>
</dbReference>
<proteinExistence type="predicted"/>
<dbReference type="eggNOG" id="COG2720">
    <property type="taxonomic scope" value="Bacteria"/>
</dbReference>
<name>A0A1U7NSU8_9DEIO</name>
<dbReference type="EMBL" id="MSTI01000157">
    <property type="protein sequence ID" value="OLV15992.1"/>
    <property type="molecule type" value="Genomic_DNA"/>
</dbReference>
<evidence type="ECO:0000313" key="3">
    <source>
        <dbReference type="EMBL" id="OLV15992.1"/>
    </source>
</evidence>
<reference evidence="3 4" key="1">
    <citation type="submission" date="2017-01" db="EMBL/GenBank/DDBJ databases">
        <title>Genome Analysis of Deinococcus marmoris KOPRI26562.</title>
        <authorList>
            <person name="Kim J.H."/>
            <person name="Oh H.-M."/>
        </authorList>
    </citation>
    <scope>NUCLEOTIDE SEQUENCE [LARGE SCALE GENOMIC DNA]</scope>
    <source>
        <strain evidence="3 4">KOPRI26562</strain>
    </source>
</reference>
<comment type="caution">
    <text evidence="3">The sequence shown here is derived from an EMBL/GenBank/DDBJ whole genome shotgun (WGS) entry which is preliminary data.</text>
</comment>
<dbReference type="STRING" id="249408.BOO71_0013342"/>
<feature type="chain" id="PRO_5012617620" evidence="2">
    <location>
        <begin position="26"/>
        <end position="464"/>
    </location>
</feature>
<dbReference type="AlphaFoldDB" id="A0A1U7NSU8"/>
<dbReference type="PANTHER" id="PTHR35788">
    <property type="entry name" value="EXPORTED PROTEIN-RELATED"/>
    <property type="match status" value="1"/>
</dbReference>
<feature type="signal peptide" evidence="2">
    <location>
        <begin position="1"/>
        <end position="25"/>
    </location>
</feature>
<evidence type="ECO:0000256" key="2">
    <source>
        <dbReference type="SAM" id="SignalP"/>
    </source>
</evidence>
<feature type="compositionally biased region" description="Pro residues" evidence="1">
    <location>
        <begin position="30"/>
        <end position="98"/>
    </location>
</feature>
<dbReference type="InterPro" id="IPR007391">
    <property type="entry name" value="Vancomycin_resist_VanW"/>
</dbReference>
<keyword evidence="2" id="KW-0732">Signal</keyword>
<dbReference type="RefSeq" id="WP_075836425.1">
    <property type="nucleotide sequence ID" value="NZ_MSTI01000157.1"/>
</dbReference>
<evidence type="ECO:0000313" key="4">
    <source>
        <dbReference type="Proteomes" id="UP000186607"/>
    </source>
</evidence>
<feature type="region of interest" description="Disordered" evidence="1">
    <location>
        <begin position="30"/>
        <end position="99"/>
    </location>
</feature>
<evidence type="ECO:0000256" key="1">
    <source>
        <dbReference type="SAM" id="MobiDB-lite"/>
    </source>
</evidence>
<sequence>MRSKFRLSLGLGAVLLTAALGQGVAQMPPIPALPLPAQPTSPEPLPAPTPEPVPTPEPTPVPEPAPVAEPVPTPEPLPEPPAPEPTPTPEPVPQPAPVKAPTFRAPLLINVETTIPALVDGKKTTVPLTRTLTIPGPRMALIRQKGGVSASLDADLKTFVNGLAGKAQDARFEELWDGWAVVQRNGLQIDLEATRANVLAAIKDPRGVKASVVVAGQTPPTRTLDYFVSRGITAHLGTGETNYYGSSEDRVTNIHAGAKNFSDRLFEGKTFSFNQFVGPVTSRNGYVTGLVIAGDRTASGVGGGICQVSTTLFRTLYGAGLPIAQRQNHSYQVHYYDPQGLDATIYQPSLDLKFANDTGGALWFQTEWDDEAASLDISVFGKARDFTVEIGKPKTLSSTPSPADRLIPDATIPAGQRKQIDWAAPGAVLEVTRKLVRNGKTIKQDTLKSSYRPWPNIFLVGTGR</sequence>